<feature type="compositionally biased region" description="Polar residues" evidence="3">
    <location>
        <begin position="211"/>
        <end position="221"/>
    </location>
</feature>
<gene>
    <name evidence="5" type="ORF">GQ43DRAFT_444545</name>
</gene>
<comment type="caution">
    <text evidence="5">The sequence shown here is derived from an EMBL/GenBank/DDBJ whole genome shotgun (WGS) entry which is preliminary data.</text>
</comment>
<dbReference type="AlphaFoldDB" id="A0A9P4MNL4"/>
<accession>A0A9P4MNL4</accession>
<reference evidence="5" key="1">
    <citation type="journal article" date="2020" name="Stud. Mycol.">
        <title>101 Dothideomycetes genomes: a test case for predicting lifestyles and emergence of pathogens.</title>
        <authorList>
            <person name="Haridas S."/>
            <person name="Albert R."/>
            <person name="Binder M."/>
            <person name="Bloem J."/>
            <person name="Labutti K."/>
            <person name="Salamov A."/>
            <person name="Andreopoulos B."/>
            <person name="Baker S."/>
            <person name="Barry K."/>
            <person name="Bills G."/>
            <person name="Bluhm B."/>
            <person name="Cannon C."/>
            <person name="Castanera R."/>
            <person name="Culley D."/>
            <person name="Daum C."/>
            <person name="Ezra D."/>
            <person name="Gonzalez J."/>
            <person name="Henrissat B."/>
            <person name="Kuo A."/>
            <person name="Liang C."/>
            <person name="Lipzen A."/>
            <person name="Lutzoni F."/>
            <person name="Magnuson J."/>
            <person name="Mondo S."/>
            <person name="Nolan M."/>
            <person name="Ohm R."/>
            <person name="Pangilinan J."/>
            <person name="Park H.-J."/>
            <person name="Ramirez L."/>
            <person name="Alfaro M."/>
            <person name="Sun H."/>
            <person name="Tritt A."/>
            <person name="Yoshinaga Y."/>
            <person name="Zwiers L.-H."/>
            <person name="Turgeon B."/>
            <person name="Goodwin S."/>
            <person name="Spatafora J."/>
            <person name="Crous P."/>
            <person name="Grigoriev I."/>
        </authorList>
    </citation>
    <scope>NUCLEOTIDE SEQUENCE</scope>
    <source>
        <strain evidence="5">ATCC 74209</strain>
    </source>
</reference>
<evidence type="ECO:0000313" key="6">
    <source>
        <dbReference type="Proteomes" id="UP000799536"/>
    </source>
</evidence>
<dbReference type="Pfam" id="PF10187">
    <property type="entry name" value="FAM192A_Fyv6_N"/>
    <property type="match status" value="1"/>
</dbReference>
<dbReference type="PANTHER" id="PTHR13495">
    <property type="entry name" value="NEFA-INTERACTING NUCLEAR PROTEIN NIP30"/>
    <property type="match status" value="1"/>
</dbReference>
<feature type="region of interest" description="Disordered" evidence="3">
    <location>
        <begin position="112"/>
        <end position="256"/>
    </location>
</feature>
<evidence type="ECO:0000313" key="5">
    <source>
        <dbReference type="EMBL" id="KAF2197092.1"/>
    </source>
</evidence>
<dbReference type="OrthoDB" id="75807at2759"/>
<evidence type="ECO:0000256" key="1">
    <source>
        <dbReference type="ARBA" id="ARBA00004123"/>
    </source>
</evidence>
<feature type="compositionally biased region" description="Basic and acidic residues" evidence="3">
    <location>
        <begin position="14"/>
        <end position="39"/>
    </location>
</feature>
<dbReference type="EMBL" id="ML994280">
    <property type="protein sequence ID" value="KAF2197092.1"/>
    <property type="molecule type" value="Genomic_DNA"/>
</dbReference>
<feature type="domain" description="FAM192A/Fyv6 N-terminal" evidence="4">
    <location>
        <begin position="5"/>
        <end position="109"/>
    </location>
</feature>
<name>A0A9P4MNL4_9PLEO</name>
<keyword evidence="2" id="KW-0539">Nucleus</keyword>
<evidence type="ECO:0000256" key="3">
    <source>
        <dbReference type="SAM" id="MobiDB-lite"/>
    </source>
</evidence>
<feature type="compositionally biased region" description="Low complexity" evidence="3">
    <location>
        <begin position="120"/>
        <end position="136"/>
    </location>
</feature>
<feature type="compositionally biased region" description="Low complexity" evidence="3">
    <location>
        <begin position="201"/>
        <end position="210"/>
    </location>
</feature>
<protein>
    <recommendedName>
        <fullName evidence="4">FAM192A/Fyv6 N-terminal domain-containing protein</fullName>
    </recommendedName>
</protein>
<proteinExistence type="predicted"/>
<dbReference type="InterPro" id="IPR039845">
    <property type="entry name" value="FAM192A"/>
</dbReference>
<organism evidence="5 6">
    <name type="scientific">Delitschia confertaspora ATCC 74209</name>
    <dbReference type="NCBI Taxonomy" id="1513339"/>
    <lineage>
        <taxon>Eukaryota</taxon>
        <taxon>Fungi</taxon>
        <taxon>Dikarya</taxon>
        <taxon>Ascomycota</taxon>
        <taxon>Pezizomycotina</taxon>
        <taxon>Dothideomycetes</taxon>
        <taxon>Pleosporomycetidae</taxon>
        <taxon>Pleosporales</taxon>
        <taxon>Delitschiaceae</taxon>
        <taxon>Delitschia</taxon>
    </lineage>
</organism>
<evidence type="ECO:0000256" key="2">
    <source>
        <dbReference type="ARBA" id="ARBA00023242"/>
    </source>
</evidence>
<comment type="subcellular location">
    <subcellularLocation>
        <location evidence="1">Nucleus</location>
    </subcellularLocation>
</comment>
<feature type="compositionally biased region" description="Polar residues" evidence="3">
    <location>
        <begin position="162"/>
        <end position="179"/>
    </location>
</feature>
<sequence>MSSGFVSGGTVDNPVERDDEWRKAQGELEENRRQKEEAARTQGGKSLYEVLQANKAAKQEAFEESIKLKNQFRTLDDDEAEFINSVLESTREKEAKIKKETAEQLEVFRRHQEEAEKAARAAGGDDTTTEVAVEETQWMTSGRKRKKGTEKTPLLGLKLRKTSSTSEQVAASAANSLSSGPAKAVGPDSPAVAHTAGSGGSSKLSNGGASVQKTDTGTEKGTSAVPYASPSAPSPPAGNMAKPISLLLGDYSSDDD</sequence>
<feature type="compositionally biased region" description="Low complexity" evidence="3">
    <location>
        <begin position="245"/>
        <end position="256"/>
    </location>
</feature>
<dbReference type="Proteomes" id="UP000799536">
    <property type="component" value="Unassembled WGS sequence"/>
</dbReference>
<evidence type="ECO:0000259" key="4">
    <source>
        <dbReference type="Pfam" id="PF10187"/>
    </source>
</evidence>
<feature type="region of interest" description="Disordered" evidence="3">
    <location>
        <begin position="1"/>
        <end position="45"/>
    </location>
</feature>
<dbReference type="InterPro" id="IPR019331">
    <property type="entry name" value="FAM192A/Fyv6_N"/>
</dbReference>
<dbReference type="PANTHER" id="PTHR13495:SF0">
    <property type="entry name" value="PSME3-INTERACTING PROTEIN"/>
    <property type="match status" value="1"/>
</dbReference>
<dbReference type="GO" id="GO:0005634">
    <property type="term" value="C:nucleus"/>
    <property type="evidence" value="ECO:0007669"/>
    <property type="project" value="UniProtKB-SubCell"/>
</dbReference>
<keyword evidence="6" id="KW-1185">Reference proteome</keyword>